<keyword evidence="1" id="KW-0479">Metal-binding</keyword>
<dbReference type="EMBL" id="JAKUCV010002523">
    <property type="protein sequence ID" value="KAJ4842315.1"/>
    <property type="molecule type" value="Genomic_DNA"/>
</dbReference>
<gene>
    <name evidence="6" type="ORF">Tsubulata_026596</name>
</gene>
<dbReference type="SUPFAM" id="SSF57850">
    <property type="entry name" value="RING/U-box"/>
    <property type="match status" value="1"/>
</dbReference>
<evidence type="ECO:0000259" key="5">
    <source>
        <dbReference type="PROSITE" id="PS50089"/>
    </source>
</evidence>
<dbReference type="PROSITE" id="PS50089">
    <property type="entry name" value="ZF_RING_2"/>
    <property type="match status" value="1"/>
</dbReference>
<dbReference type="PANTHER" id="PTHR15898:SF13">
    <property type="entry name" value="BIFUNCTIONAL APOPTOSIS REGULATOR"/>
    <property type="match status" value="1"/>
</dbReference>
<dbReference type="PANTHER" id="PTHR15898">
    <property type="entry name" value="BIFUNCTIONAL APOPTOSIS REGULATOR"/>
    <property type="match status" value="1"/>
</dbReference>
<proteinExistence type="predicted"/>
<reference evidence="6" key="1">
    <citation type="submission" date="2022-02" db="EMBL/GenBank/DDBJ databases">
        <authorList>
            <person name="Henning P.M."/>
            <person name="McCubbin A.G."/>
            <person name="Shore J.S."/>
        </authorList>
    </citation>
    <scope>NUCLEOTIDE SEQUENCE</scope>
    <source>
        <strain evidence="6">F60SS</strain>
        <tissue evidence="6">Leaves</tissue>
    </source>
</reference>
<feature type="domain" description="RING-type" evidence="5">
    <location>
        <begin position="177"/>
        <end position="215"/>
    </location>
</feature>
<sequence>MEVIEDAVGLEEIPDSFSCCICCAQFFVFLLLSDFKSDFADWLQGASVQTCSAVLWSHVLLLMFPVAYKAREEQMFGELHTLFSCYQQLEVGVSSLFSEEEEKKQGCFSPQLDSNARGSHNYQECDPPKDLSSPSATCLISGEISDSMETLNTEGMNMPQDKPCGKDNLISMADALCVSCKQLLHRPVVLNCGHVYCQTCIVNPVEKMLRCQACQTLHPKVLPKVCLEFDKFLAEQFPRDYASRRDAVMLKEECFKGDKREGSTSCMPHHSVSPAPLAICLPVF</sequence>
<dbReference type="GO" id="GO:0043161">
    <property type="term" value="P:proteasome-mediated ubiquitin-dependent protein catabolic process"/>
    <property type="evidence" value="ECO:0007669"/>
    <property type="project" value="TreeGrafter"/>
</dbReference>
<comment type="caution">
    <text evidence="6">The sequence shown here is derived from an EMBL/GenBank/DDBJ whole genome shotgun (WGS) entry which is preliminary data.</text>
</comment>
<dbReference type="GO" id="GO:0061630">
    <property type="term" value="F:ubiquitin protein ligase activity"/>
    <property type="evidence" value="ECO:0007669"/>
    <property type="project" value="TreeGrafter"/>
</dbReference>
<evidence type="ECO:0000313" key="7">
    <source>
        <dbReference type="Proteomes" id="UP001141552"/>
    </source>
</evidence>
<keyword evidence="7" id="KW-1185">Reference proteome</keyword>
<dbReference type="OrthoDB" id="6270329at2759"/>
<evidence type="ECO:0000256" key="4">
    <source>
        <dbReference type="PROSITE-ProRule" id="PRU00175"/>
    </source>
</evidence>
<evidence type="ECO:0000256" key="3">
    <source>
        <dbReference type="ARBA" id="ARBA00022833"/>
    </source>
</evidence>
<accession>A0A9Q0G4M1</accession>
<dbReference type="InterPro" id="IPR013083">
    <property type="entry name" value="Znf_RING/FYVE/PHD"/>
</dbReference>
<evidence type="ECO:0000256" key="2">
    <source>
        <dbReference type="ARBA" id="ARBA00022771"/>
    </source>
</evidence>
<dbReference type="Proteomes" id="UP001141552">
    <property type="component" value="Unassembled WGS sequence"/>
</dbReference>
<keyword evidence="2 4" id="KW-0863">Zinc-finger</keyword>
<protein>
    <recommendedName>
        <fullName evidence="5">RING-type domain-containing protein</fullName>
    </recommendedName>
</protein>
<dbReference type="InterPro" id="IPR017907">
    <property type="entry name" value="Znf_RING_CS"/>
</dbReference>
<dbReference type="InterPro" id="IPR001841">
    <property type="entry name" value="Znf_RING"/>
</dbReference>
<dbReference type="AlphaFoldDB" id="A0A9Q0G4M1"/>
<organism evidence="6 7">
    <name type="scientific">Turnera subulata</name>
    <dbReference type="NCBI Taxonomy" id="218843"/>
    <lineage>
        <taxon>Eukaryota</taxon>
        <taxon>Viridiplantae</taxon>
        <taxon>Streptophyta</taxon>
        <taxon>Embryophyta</taxon>
        <taxon>Tracheophyta</taxon>
        <taxon>Spermatophyta</taxon>
        <taxon>Magnoliopsida</taxon>
        <taxon>eudicotyledons</taxon>
        <taxon>Gunneridae</taxon>
        <taxon>Pentapetalae</taxon>
        <taxon>rosids</taxon>
        <taxon>fabids</taxon>
        <taxon>Malpighiales</taxon>
        <taxon>Passifloraceae</taxon>
        <taxon>Turnera</taxon>
    </lineage>
</organism>
<name>A0A9Q0G4M1_9ROSI</name>
<dbReference type="SMART" id="SM00184">
    <property type="entry name" value="RING"/>
    <property type="match status" value="1"/>
</dbReference>
<reference evidence="6" key="2">
    <citation type="journal article" date="2023" name="Plants (Basel)">
        <title>Annotation of the Turnera subulata (Passifloraceae) Draft Genome Reveals the S-Locus Evolved after the Divergence of Turneroideae from Passifloroideae in a Stepwise Manner.</title>
        <authorList>
            <person name="Henning P.M."/>
            <person name="Roalson E.H."/>
            <person name="Mir W."/>
            <person name="McCubbin A.G."/>
            <person name="Shore J.S."/>
        </authorList>
    </citation>
    <scope>NUCLEOTIDE SEQUENCE</scope>
    <source>
        <strain evidence="6">F60SS</strain>
    </source>
</reference>
<dbReference type="GO" id="GO:0008270">
    <property type="term" value="F:zinc ion binding"/>
    <property type="evidence" value="ECO:0007669"/>
    <property type="project" value="UniProtKB-KW"/>
</dbReference>
<dbReference type="Gene3D" id="3.30.40.10">
    <property type="entry name" value="Zinc/RING finger domain, C3HC4 (zinc finger)"/>
    <property type="match status" value="1"/>
</dbReference>
<dbReference type="PROSITE" id="PS00518">
    <property type="entry name" value="ZF_RING_1"/>
    <property type="match status" value="1"/>
</dbReference>
<evidence type="ECO:0000313" key="6">
    <source>
        <dbReference type="EMBL" id="KAJ4842315.1"/>
    </source>
</evidence>
<keyword evidence="3" id="KW-0862">Zinc</keyword>
<evidence type="ECO:0000256" key="1">
    <source>
        <dbReference type="ARBA" id="ARBA00022723"/>
    </source>
</evidence>